<keyword evidence="5 8" id="KW-1133">Transmembrane helix</keyword>
<gene>
    <name evidence="10" type="ORF">CSKR_101619</name>
</gene>
<feature type="domain" description="Peptidase S54 rhomboid" evidence="9">
    <location>
        <begin position="639"/>
        <end position="769"/>
    </location>
</feature>
<dbReference type="InterPro" id="IPR051512">
    <property type="entry name" value="Inactive_Rhomboid"/>
</dbReference>
<comment type="similarity">
    <text evidence="2">Belongs to the peptidase S54 family.</text>
</comment>
<dbReference type="SUPFAM" id="SSF144091">
    <property type="entry name" value="Rhomboid-like"/>
    <property type="match status" value="1"/>
</dbReference>
<dbReference type="InterPro" id="IPR022764">
    <property type="entry name" value="Peptidase_S54_rhomboid_dom"/>
</dbReference>
<dbReference type="GO" id="GO:0004252">
    <property type="term" value="F:serine-type endopeptidase activity"/>
    <property type="evidence" value="ECO:0007669"/>
    <property type="project" value="InterPro"/>
</dbReference>
<dbReference type="Gene3D" id="1.20.1540.10">
    <property type="entry name" value="Rhomboid-like"/>
    <property type="match status" value="1"/>
</dbReference>
<evidence type="ECO:0000256" key="2">
    <source>
        <dbReference type="ARBA" id="ARBA00009045"/>
    </source>
</evidence>
<evidence type="ECO:0000256" key="5">
    <source>
        <dbReference type="ARBA" id="ARBA00022989"/>
    </source>
</evidence>
<dbReference type="OrthoDB" id="2146116at2759"/>
<dbReference type="GO" id="GO:0005789">
    <property type="term" value="C:endoplasmic reticulum membrane"/>
    <property type="evidence" value="ECO:0007669"/>
    <property type="project" value="UniProtKB-SubCell"/>
</dbReference>
<keyword evidence="3 8" id="KW-0812">Transmembrane</keyword>
<evidence type="ECO:0000313" key="11">
    <source>
        <dbReference type="Proteomes" id="UP000286415"/>
    </source>
</evidence>
<dbReference type="AlphaFoldDB" id="A0A8T1M4M9"/>
<comment type="caution">
    <text evidence="10">The sequence shown here is derived from an EMBL/GenBank/DDBJ whole genome shotgun (WGS) entry which is preliminary data.</text>
</comment>
<evidence type="ECO:0000256" key="8">
    <source>
        <dbReference type="SAM" id="Phobius"/>
    </source>
</evidence>
<dbReference type="PANTHER" id="PTHR45965:SF3">
    <property type="entry name" value="INACTIVE RHOMBOID PROTEIN 1"/>
    <property type="match status" value="1"/>
</dbReference>
<dbReference type="GO" id="GO:0042058">
    <property type="term" value="P:regulation of epidermal growth factor receptor signaling pathway"/>
    <property type="evidence" value="ECO:0007669"/>
    <property type="project" value="TreeGrafter"/>
</dbReference>
<dbReference type="InterPro" id="IPR035952">
    <property type="entry name" value="Rhomboid-like_sf"/>
</dbReference>
<feature type="region of interest" description="Disordered" evidence="7">
    <location>
        <begin position="1"/>
        <end position="33"/>
    </location>
</feature>
<evidence type="ECO:0000256" key="6">
    <source>
        <dbReference type="ARBA" id="ARBA00023136"/>
    </source>
</evidence>
<dbReference type="Pfam" id="PF01694">
    <property type="entry name" value="Rhomboid"/>
    <property type="match status" value="1"/>
</dbReference>
<organism evidence="10 11">
    <name type="scientific">Clonorchis sinensis</name>
    <name type="common">Chinese liver fluke</name>
    <dbReference type="NCBI Taxonomy" id="79923"/>
    <lineage>
        <taxon>Eukaryota</taxon>
        <taxon>Metazoa</taxon>
        <taxon>Spiralia</taxon>
        <taxon>Lophotrochozoa</taxon>
        <taxon>Platyhelminthes</taxon>
        <taxon>Trematoda</taxon>
        <taxon>Digenea</taxon>
        <taxon>Opisthorchiida</taxon>
        <taxon>Opisthorchiata</taxon>
        <taxon>Opisthorchiidae</taxon>
        <taxon>Clonorchis</taxon>
    </lineage>
</organism>
<dbReference type="GO" id="GO:0050708">
    <property type="term" value="P:regulation of protein secretion"/>
    <property type="evidence" value="ECO:0007669"/>
    <property type="project" value="TreeGrafter"/>
</dbReference>
<feature type="transmembrane region" description="Helical" evidence="8">
    <location>
        <begin position="653"/>
        <end position="671"/>
    </location>
</feature>
<protein>
    <submittedName>
        <fullName evidence="10">Inactive rhomboid protein 2</fullName>
    </submittedName>
</protein>
<evidence type="ECO:0000313" key="10">
    <source>
        <dbReference type="EMBL" id="KAG5444133.1"/>
    </source>
</evidence>
<dbReference type="PANTHER" id="PTHR45965">
    <property type="entry name" value="INACTIVE RHOMBOID PROTEIN"/>
    <property type="match status" value="1"/>
</dbReference>
<evidence type="ECO:0000256" key="7">
    <source>
        <dbReference type="SAM" id="MobiDB-lite"/>
    </source>
</evidence>
<reference evidence="10 11" key="1">
    <citation type="journal article" date="2018" name="Biotechnol. Adv.">
        <title>Improved genomic resources and new bioinformatic workflow for the carcinogenic parasite Clonorchis sinensis: Biotechnological implications.</title>
        <authorList>
            <person name="Wang D."/>
            <person name="Korhonen P.K."/>
            <person name="Gasser R.B."/>
            <person name="Young N.D."/>
        </authorList>
    </citation>
    <scope>NUCLEOTIDE SEQUENCE [LARGE SCALE GENOMIC DNA]</scope>
    <source>
        <strain evidence="10">Cs-k2</strain>
    </source>
</reference>
<feature type="transmembrane region" description="Helical" evidence="8">
    <location>
        <begin position="784"/>
        <end position="804"/>
    </location>
</feature>
<feature type="transmembrane region" description="Helical" evidence="8">
    <location>
        <begin position="677"/>
        <end position="698"/>
    </location>
</feature>
<dbReference type="EMBL" id="NIRI02000056">
    <property type="protein sequence ID" value="KAG5444133.1"/>
    <property type="molecule type" value="Genomic_DNA"/>
</dbReference>
<accession>A0A8T1M4M9</accession>
<evidence type="ECO:0000256" key="3">
    <source>
        <dbReference type="ARBA" id="ARBA00022692"/>
    </source>
</evidence>
<keyword evidence="6 8" id="KW-0472">Membrane</keyword>
<name>A0A8T1M4M9_CLOSI</name>
<keyword evidence="4" id="KW-0256">Endoplasmic reticulum</keyword>
<dbReference type="Proteomes" id="UP000286415">
    <property type="component" value="Unassembled WGS sequence"/>
</dbReference>
<feature type="transmembrane region" description="Helical" evidence="8">
    <location>
        <begin position="731"/>
        <end position="750"/>
    </location>
</feature>
<reference evidence="10 11" key="2">
    <citation type="journal article" date="2021" name="Genomics">
        <title>High-quality reference genome for Clonorchis sinensis.</title>
        <authorList>
            <person name="Young N.D."/>
            <person name="Stroehlein A.J."/>
            <person name="Kinkar L."/>
            <person name="Wang T."/>
            <person name="Sohn W.M."/>
            <person name="Chang B.C.H."/>
            <person name="Kaur P."/>
            <person name="Weisz D."/>
            <person name="Dudchenko O."/>
            <person name="Aiden E.L."/>
            <person name="Korhonen P.K."/>
            <person name="Gasser R.B."/>
        </authorList>
    </citation>
    <scope>NUCLEOTIDE SEQUENCE [LARGE SCALE GENOMIC DNA]</scope>
    <source>
        <strain evidence="10">Cs-k2</strain>
    </source>
</reference>
<keyword evidence="11" id="KW-1185">Reference proteome</keyword>
<proteinExistence type="inferred from homology"/>
<feature type="compositionally biased region" description="Low complexity" evidence="7">
    <location>
        <begin position="11"/>
        <end position="31"/>
    </location>
</feature>
<evidence type="ECO:0000259" key="9">
    <source>
        <dbReference type="Pfam" id="PF01694"/>
    </source>
</evidence>
<feature type="region of interest" description="Disordered" evidence="7">
    <location>
        <begin position="78"/>
        <end position="99"/>
    </location>
</feature>
<comment type="subcellular location">
    <subcellularLocation>
        <location evidence="1">Endoplasmic reticulum membrane</location>
        <topology evidence="1">Multi-pass membrane protein</topology>
    </subcellularLocation>
</comment>
<sequence>MHMDAKRPNASQSLHSSPGSSFPFSSTGPSSWRQSLDKGLKRLRQSLPRLSIYYTDDDLREWTERCWLYNLRTYGDDRDDDDNFAARPESREPVASSALAMSAPPTYGSKIARQRFTFNELSPEATAHKRRFRAKHSKRGICLLPLSRSQGARTIPHEDSTSSRRQDFEEVLSDIAEFDSEACESQILKRRSSSVDPATAEIGVERHIQTRTKPLKSTLPKFKVDIEQQHEAHQQCSLALKPPDSAPACTTSRQKCVRLALSSIQETRDDEPSMGSVIGQRPLSSTETAFYSFEKSIDNSEYFFATELVSADSFAIASDTESFPLPIFSGTKQEQEQQEQLTEPPYYPRTLPKTWAFFDQTIPTTFATERCFPHFSVWVSSVQLAVFVATLLLFGWCPFGPSGQTRVLGRVLTPNLVVDHVCRVEYRSYFLSLRQSDLIRLGASFAPCMRPDESIQKEVIERQKAFDRASGCCMRNDGSGCYQTLRERCSYLLSTWLRHDTASSAIQTTIPNSRSSVPAVSPANTSFRAGPVCGLDPNYCLNPHPTQTTAWNSDDVTTWPVCHLSNNQSVQSGADQHMRCEVTGRPCCVGIRGECIITTREHCEFVQGLYNPKASLCSQVNCLERSCGLWSFINPAIPDQFYRPILSLFIHENLPVLLLSVLVQLVFVRRFEQFLGWWRIAVIFLLSSLFGSVVSVCLQPYQVGSGPSHTGVLLAQLVDFYYYREWVEDEYPGILCISLPIIFLFLLGFLPSLDNIANLMSAVAGILLYHVITTDARQSVRVRLACGLSYTGLLVLSYILFYLVPIQNCDWCSYLTCVPLLPGMCYASSPSWDAGLDCVPLTW</sequence>
<evidence type="ECO:0000256" key="4">
    <source>
        <dbReference type="ARBA" id="ARBA00022824"/>
    </source>
</evidence>
<evidence type="ECO:0000256" key="1">
    <source>
        <dbReference type="ARBA" id="ARBA00004477"/>
    </source>
</evidence>